<evidence type="ECO:0000256" key="1">
    <source>
        <dbReference type="SAM" id="MobiDB-lite"/>
    </source>
</evidence>
<accession>A0A8E2JB03</accession>
<protein>
    <submittedName>
        <fullName evidence="2">Uncharacterized protein</fullName>
    </submittedName>
</protein>
<dbReference type="AlphaFoldDB" id="A0A8E2JB03"/>
<organism evidence="2 3">
    <name type="scientific">Lepidopterella palustris CBS 459.81</name>
    <dbReference type="NCBI Taxonomy" id="1314670"/>
    <lineage>
        <taxon>Eukaryota</taxon>
        <taxon>Fungi</taxon>
        <taxon>Dikarya</taxon>
        <taxon>Ascomycota</taxon>
        <taxon>Pezizomycotina</taxon>
        <taxon>Dothideomycetes</taxon>
        <taxon>Pleosporomycetidae</taxon>
        <taxon>Mytilinidiales</taxon>
        <taxon>Argynnaceae</taxon>
        <taxon>Lepidopterella</taxon>
    </lineage>
</organism>
<evidence type="ECO:0000313" key="2">
    <source>
        <dbReference type="EMBL" id="OCK75980.1"/>
    </source>
</evidence>
<dbReference type="EMBL" id="KV745254">
    <property type="protein sequence ID" value="OCK75980.1"/>
    <property type="molecule type" value="Genomic_DNA"/>
</dbReference>
<feature type="region of interest" description="Disordered" evidence="1">
    <location>
        <begin position="53"/>
        <end position="72"/>
    </location>
</feature>
<keyword evidence="3" id="KW-1185">Reference proteome</keyword>
<dbReference type="Proteomes" id="UP000250266">
    <property type="component" value="Unassembled WGS sequence"/>
</dbReference>
<evidence type="ECO:0000313" key="3">
    <source>
        <dbReference type="Proteomes" id="UP000250266"/>
    </source>
</evidence>
<sequence>MSYTPIHAAYTKWYARLSTEISMQQTGAWSVFHSIHPMEQIATLQKDLADAAKTKKEAAGTRRSFGSGVRNR</sequence>
<proteinExistence type="predicted"/>
<name>A0A8E2JB03_9PEZI</name>
<reference evidence="2 3" key="1">
    <citation type="journal article" date="2016" name="Nat. Commun.">
        <title>Ectomycorrhizal ecology is imprinted in the genome of the dominant symbiotic fungus Cenococcum geophilum.</title>
        <authorList>
            <consortium name="DOE Joint Genome Institute"/>
            <person name="Peter M."/>
            <person name="Kohler A."/>
            <person name="Ohm R.A."/>
            <person name="Kuo A."/>
            <person name="Krutzmann J."/>
            <person name="Morin E."/>
            <person name="Arend M."/>
            <person name="Barry K.W."/>
            <person name="Binder M."/>
            <person name="Choi C."/>
            <person name="Clum A."/>
            <person name="Copeland A."/>
            <person name="Grisel N."/>
            <person name="Haridas S."/>
            <person name="Kipfer T."/>
            <person name="LaButti K."/>
            <person name="Lindquist E."/>
            <person name="Lipzen A."/>
            <person name="Maire R."/>
            <person name="Meier B."/>
            <person name="Mihaltcheva S."/>
            <person name="Molinier V."/>
            <person name="Murat C."/>
            <person name="Poggeler S."/>
            <person name="Quandt C.A."/>
            <person name="Sperisen C."/>
            <person name="Tritt A."/>
            <person name="Tisserant E."/>
            <person name="Crous P.W."/>
            <person name="Henrissat B."/>
            <person name="Nehls U."/>
            <person name="Egli S."/>
            <person name="Spatafora J.W."/>
            <person name="Grigoriev I.V."/>
            <person name="Martin F.M."/>
        </authorList>
    </citation>
    <scope>NUCLEOTIDE SEQUENCE [LARGE SCALE GENOMIC DNA]</scope>
    <source>
        <strain evidence="2 3">CBS 459.81</strain>
    </source>
</reference>
<gene>
    <name evidence="2" type="ORF">K432DRAFT_361168</name>
</gene>